<reference evidence="1" key="1">
    <citation type="submission" date="2020-03" db="EMBL/GenBank/DDBJ databases">
        <title>Melopsittacus undulatus (budgerigar) genome, bMelUnd1, maternal haplotype with Z.</title>
        <authorList>
            <person name="Gedman G."/>
            <person name="Mountcastle J."/>
            <person name="Haase B."/>
            <person name="Formenti G."/>
            <person name="Wright T."/>
            <person name="Apodaca J."/>
            <person name="Pelan S."/>
            <person name="Chow W."/>
            <person name="Rhie A."/>
            <person name="Howe K."/>
            <person name="Fedrigo O."/>
            <person name="Jarvis E.D."/>
        </authorList>
    </citation>
    <scope>NUCLEOTIDE SEQUENCE [LARGE SCALE GENOMIC DNA]</scope>
</reference>
<proteinExistence type="predicted"/>
<gene>
    <name evidence="1" type="primary">LOC101872417</name>
</gene>
<dbReference type="InterPro" id="IPR051697">
    <property type="entry name" value="Patched_domain-protein"/>
</dbReference>
<dbReference type="GO" id="GO:0005886">
    <property type="term" value="C:plasma membrane"/>
    <property type="evidence" value="ECO:0007669"/>
    <property type="project" value="TreeGrafter"/>
</dbReference>
<reference evidence="1" key="2">
    <citation type="submission" date="2025-08" db="UniProtKB">
        <authorList>
            <consortium name="Ensembl"/>
        </authorList>
    </citation>
    <scope>IDENTIFICATION</scope>
</reference>
<keyword evidence="2" id="KW-1185">Reference proteome</keyword>
<name>A0A8C6J1G8_MELUD</name>
<dbReference type="GO" id="GO:0007268">
    <property type="term" value="P:chemical synaptic transmission"/>
    <property type="evidence" value="ECO:0007669"/>
    <property type="project" value="TreeGrafter"/>
</dbReference>
<dbReference type="AlphaFoldDB" id="A0A8C6J1G8"/>
<sequence>MVLRGPWGSCGGSDAALALLRALRTRMLRQVLHRGLGTSFSRLGHFVASHPVFFASAPVLISILLGASFSRYRVEESVEHLLAPTHSLAKIERNLVDSLFPVNRSKHRLYSDLQTPGRYGRVIITSFRKANMLDQHHTDLILKVCHPNVVFEGGIVISRRKAET</sequence>
<dbReference type="GO" id="GO:0045202">
    <property type="term" value="C:synapse"/>
    <property type="evidence" value="ECO:0007669"/>
    <property type="project" value="TreeGrafter"/>
</dbReference>
<dbReference type="PANTHER" id="PTHR10796">
    <property type="entry name" value="PATCHED-RELATED"/>
    <property type="match status" value="1"/>
</dbReference>
<accession>A0A8V5FMN6</accession>
<accession>A0A8C6J1G8</accession>
<protein>
    <submittedName>
        <fullName evidence="1">Uncharacterized protein</fullName>
    </submittedName>
</protein>
<dbReference type="Proteomes" id="UP000694405">
    <property type="component" value="Chromosome 2"/>
</dbReference>
<evidence type="ECO:0000313" key="2">
    <source>
        <dbReference type="Proteomes" id="UP000694405"/>
    </source>
</evidence>
<reference evidence="1" key="3">
    <citation type="submission" date="2025-09" db="UniProtKB">
        <authorList>
            <consortium name="Ensembl"/>
        </authorList>
    </citation>
    <scope>IDENTIFICATION</scope>
</reference>
<dbReference type="Ensembl" id="ENSMUNT00000005714.2">
    <property type="protein sequence ID" value="ENSMUNP00000004898.2"/>
    <property type="gene ID" value="ENSMUNG00000004079.2"/>
</dbReference>
<evidence type="ECO:0000313" key="1">
    <source>
        <dbReference type="Ensembl" id="ENSMUNP00000004898.2"/>
    </source>
</evidence>
<dbReference type="PANTHER" id="PTHR10796:SF36">
    <property type="entry name" value="PATCHED DOMAIN-CONTAINING PROTEIN 1"/>
    <property type="match status" value="1"/>
</dbReference>
<organism evidence="1 2">
    <name type="scientific">Melopsittacus undulatus</name>
    <name type="common">Budgerigar</name>
    <name type="synonym">Psittacus undulatus</name>
    <dbReference type="NCBI Taxonomy" id="13146"/>
    <lineage>
        <taxon>Eukaryota</taxon>
        <taxon>Metazoa</taxon>
        <taxon>Chordata</taxon>
        <taxon>Craniata</taxon>
        <taxon>Vertebrata</taxon>
        <taxon>Euteleostomi</taxon>
        <taxon>Archelosauria</taxon>
        <taxon>Archosauria</taxon>
        <taxon>Dinosauria</taxon>
        <taxon>Saurischia</taxon>
        <taxon>Theropoda</taxon>
        <taxon>Coelurosauria</taxon>
        <taxon>Aves</taxon>
        <taxon>Neognathae</taxon>
        <taxon>Neoaves</taxon>
        <taxon>Telluraves</taxon>
        <taxon>Australaves</taxon>
        <taxon>Psittaciformes</taxon>
        <taxon>Psittaculidae</taxon>
        <taxon>Melopsittacus</taxon>
    </lineage>
</organism>
<dbReference type="GO" id="GO:0050890">
    <property type="term" value="P:cognition"/>
    <property type="evidence" value="ECO:0007669"/>
    <property type="project" value="TreeGrafter"/>
</dbReference>